<dbReference type="AlphaFoldDB" id="A0AAU9IKD8"/>
<sequence length="540" mass="61479">MDVASMQSRFEERIFGFQQVAGAELLKKKQENYAVELRKKIRSQNTTKRRAVVSGHSFLLHYSEKENVSVGNLPFHLIKMNPELASPDVNPIEKLRIIREIMVEDTDRNVLDQGLEVLAGVLKIEVDTPFSTIVYLGFIPILQRLMDYKYPTPIVLNATMCLANICNGPHEYASHVFKLDGIHSFLRIISSRNIQPTIMAIRGLANLCGDCYEFSTAIIESNLINQLSQLLENCRDDNLELMAVISHLARNITQNADDISIEQIDKIVQWIGKLIIFQDPEIKDDCLKALRNISKCEDNKKIELILENNLGEFCVQSLGNYEENLLKNASKIIANFFALDIEITQQLLDCGVLDKLLQLINHPSSEIRRSVYLALSNILCGTNYQKTKYLDHEIAAFSMRGLEDADANVKLECSTMLKNFINTSEYGLTLKLIELRIFDYLKNALDNDIEPDFLNNILSICDGLLEAGKQEQYRIRDVSNQIALMFEESGCLDVLENIIGNMEVGDIFQYAQQIHEEYFGQSFDSTDTKIYEVPAIFEFS</sequence>
<gene>
    <name evidence="4" type="ORF">BSTOLATCC_MIC9452</name>
</gene>
<keyword evidence="5" id="KW-1185">Reference proteome</keyword>
<comment type="similarity">
    <text evidence="1">Belongs to the importin alpha family.</text>
</comment>
<protein>
    <recommendedName>
        <fullName evidence="6">Importin subunit alpha</fullName>
    </recommendedName>
</protein>
<accession>A0AAU9IKD8</accession>
<comment type="caution">
    <text evidence="4">The sequence shown here is derived from an EMBL/GenBank/DDBJ whole genome shotgun (WGS) entry which is preliminary data.</text>
</comment>
<organism evidence="4 5">
    <name type="scientific">Blepharisma stoltei</name>
    <dbReference type="NCBI Taxonomy" id="1481888"/>
    <lineage>
        <taxon>Eukaryota</taxon>
        <taxon>Sar</taxon>
        <taxon>Alveolata</taxon>
        <taxon>Ciliophora</taxon>
        <taxon>Postciliodesmatophora</taxon>
        <taxon>Heterotrichea</taxon>
        <taxon>Heterotrichida</taxon>
        <taxon>Blepharismidae</taxon>
        <taxon>Blepharisma</taxon>
    </lineage>
</organism>
<dbReference type="GO" id="GO:0015031">
    <property type="term" value="P:protein transport"/>
    <property type="evidence" value="ECO:0007669"/>
    <property type="project" value="UniProtKB-KW"/>
</dbReference>
<dbReference type="InterPro" id="IPR016024">
    <property type="entry name" value="ARM-type_fold"/>
</dbReference>
<evidence type="ECO:0000256" key="2">
    <source>
        <dbReference type="ARBA" id="ARBA00022448"/>
    </source>
</evidence>
<evidence type="ECO:0000256" key="1">
    <source>
        <dbReference type="ARBA" id="ARBA00010394"/>
    </source>
</evidence>
<dbReference type="SMART" id="SM00185">
    <property type="entry name" value="ARM"/>
    <property type="match status" value="4"/>
</dbReference>
<name>A0AAU9IKD8_9CILI</name>
<evidence type="ECO:0008006" key="6">
    <source>
        <dbReference type="Google" id="ProtNLM"/>
    </source>
</evidence>
<evidence type="ECO:0000313" key="5">
    <source>
        <dbReference type="Proteomes" id="UP001162131"/>
    </source>
</evidence>
<evidence type="ECO:0000313" key="4">
    <source>
        <dbReference type="EMBL" id="CAG9313643.1"/>
    </source>
</evidence>
<proteinExistence type="inferred from homology"/>
<dbReference type="PANTHER" id="PTHR23316">
    <property type="entry name" value="IMPORTIN ALPHA"/>
    <property type="match status" value="1"/>
</dbReference>
<dbReference type="InterPro" id="IPR000225">
    <property type="entry name" value="Armadillo"/>
</dbReference>
<dbReference type="EMBL" id="CAJZBQ010000011">
    <property type="protein sequence ID" value="CAG9313643.1"/>
    <property type="molecule type" value="Genomic_DNA"/>
</dbReference>
<dbReference type="Gene3D" id="1.25.10.10">
    <property type="entry name" value="Leucine-rich Repeat Variant"/>
    <property type="match status" value="1"/>
</dbReference>
<keyword evidence="3" id="KW-0653">Protein transport</keyword>
<dbReference type="InterPro" id="IPR011989">
    <property type="entry name" value="ARM-like"/>
</dbReference>
<reference evidence="4" key="1">
    <citation type="submission" date="2021-09" db="EMBL/GenBank/DDBJ databases">
        <authorList>
            <consortium name="AG Swart"/>
            <person name="Singh M."/>
            <person name="Singh A."/>
            <person name="Seah K."/>
            <person name="Emmerich C."/>
        </authorList>
    </citation>
    <scope>NUCLEOTIDE SEQUENCE</scope>
    <source>
        <strain evidence="4">ATCC30299</strain>
    </source>
</reference>
<keyword evidence="2" id="KW-0813">Transport</keyword>
<dbReference type="Proteomes" id="UP001162131">
    <property type="component" value="Unassembled WGS sequence"/>
</dbReference>
<evidence type="ECO:0000256" key="3">
    <source>
        <dbReference type="ARBA" id="ARBA00022927"/>
    </source>
</evidence>
<dbReference type="Pfam" id="PF00514">
    <property type="entry name" value="Arm"/>
    <property type="match status" value="1"/>
</dbReference>
<dbReference type="SUPFAM" id="SSF48371">
    <property type="entry name" value="ARM repeat"/>
    <property type="match status" value="1"/>
</dbReference>